<dbReference type="PANTHER" id="PTHR45647">
    <property type="entry name" value="OS02G0152300 PROTEIN"/>
    <property type="match status" value="1"/>
</dbReference>
<evidence type="ECO:0000259" key="7">
    <source>
        <dbReference type="PROSITE" id="PS50014"/>
    </source>
</evidence>
<dbReference type="SUPFAM" id="SSF47370">
    <property type="entry name" value="Bromodomain"/>
    <property type="match status" value="1"/>
</dbReference>
<evidence type="ECO:0000259" key="6">
    <source>
        <dbReference type="PROSITE" id="PS50011"/>
    </source>
</evidence>
<dbReference type="SUPFAM" id="SSF56112">
    <property type="entry name" value="Protein kinase-like (PK-like)"/>
    <property type="match status" value="1"/>
</dbReference>
<evidence type="ECO:0000256" key="3">
    <source>
        <dbReference type="ARBA" id="ARBA00022786"/>
    </source>
</evidence>
<dbReference type="InterPro" id="IPR001487">
    <property type="entry name" value="Bromodomain"/>
</dbReference>
<evidence type="ECO:0000313" key="8">
    <source>
        <dbReference type="EMBL" id="PHT81662.1"/>
    </source>
</evidence>
<keyword evidence="3" id="KW-0833">Ubl conjugation pathway</keyword>
<keyword evidence="9" id="KW-1185">Reference proteome</keyword>
<comment type="catalytic activity">
    <reaction evidence="1">
        <text>S-ubiquitinyl-[E2 ubiquitin-conjugating enzyme]-L-cysteine + [acceptor protein]-L-lysine = [E2 ubiquitin-conjugating enzyme]-L-cysteine + N(6)-ubiquitinyl-[acceptor protein]-L-lysine.</text>
        <dbReference type="EC" id="2.3.2.27"/>
    </reaction>
</comment>
<dbReference type="SMART" id="SM00297">
    <property type="entry name" value="BROMO"/>
    <property type="match status" value="1"/>
</dbReference>
<evidence type="ECO:0000256" key="2">
    <source>
        <dbReference type="ARBA" id="ARBA00012483"/>
    </source>
</evidence>
<dbReference type="PANTHER" id="PTHR45647:SF22">
    <property type="entry name" value="U-BOX DOMAIN-CONTAINING PROTEIN 32"/>
    <property type="match status" value="1"/>
</dbReference>
<accession>A0A2G2ZI49</accession>
<protein>
    <recommendedName>
        <fullName evidence="2">RING-type E3 ubiquitin transferase</fullName>
        <ecNumber evidence="2">2.3.2.27</ecNumber>
    </recommendedName>
</protein>
<reference evidence="8 9" key="2">
    <citation type="journal article" date="2017" name="Genome Biol.">
        <title>New reference genome sequences of hot pepper reveal the massive evolution of plant disease-resistance genes by retroduplication.</title>
        <authorList>
            <person name="Kim S."/>
            <person name="Park J."/>
            <person name="Yeom S.I."/>
            <person name="Kim Y.M."/>
            <person name="Seo E."/>
            <person name="Kim K.T."/>
            <person name="Kim M.S."/>
            <person name="Lee J.M."/>
            <person name="Cheong K."/>
            <person name="Shin H.S."/>
            <person name="Kim S.B."/>
            <person name="Han K."/>
            <person name="Lee J."/>
            <person name="Park M."/>
            <person name="Lee H.A."/>
            <person name="Lee H.Y."/>
            <person name="Lee Y."/>
            <person name="Oh S."/>
            <person name="Lee J.H."/>
            <person name="Choi E."/>
            <person name="Choi E."/>
            <person name="Lee S.E."/>
            <person name="Jeon J."/>
            <person name="Kim H."/>
            <person name="Choi G."/>
            <person name="Song H."/>
            <person name="Lee J."/>
            <person name="Lee S.C."/>
            <person name="Kwon J.K."/>
            <person name="Lee H.Y."/>
            <person name="Koo N."/>
            <person name="Hong Y."/>
            <person name="Kim R.W."/>
            <person name="Kang W.H."/>
            <person name="Huh J.H."/>
            <person name="Kang B.C."/>
            <person name="Yang T.J."/>
            <person name="Lee Y.H."/>
            <person name="Bennetzen J.L."/>
            <person name="Choi D."/>
        </authorList>
    </citation>
    <scope>NUCLEOTIDE SEQUENCE [LARGE SCALE GENOMIC DNA]</scope>
    <source>
        <strain evidence="9">cv. CM334</strain>
    </source>
</reference>
<dbReference type="Proteomes" id="UP000222542">
    <property type="component" value="Unassembled WGS sequence"/>
</dbReference>
<dbReference type="PROSITE" id="PS50014">
    <property type="entry name" value="BROMODOMAIN_2"/>
    <property type="match status" value="1"/>
</dbReference>
<comment type="caution">
    <text evidence="8">The sequence shown here is derived from an EMBL/GenBank/DDBJ whole genome shotgun (WGS) entry which is preliminary data.</text>
</comment>
<dbReference type="Gene3D" id="1.20.920.10">
    <property type="entry name" value="Bromodomain-like"/>
    <property type="match status" value="1"/>
</dbReference>
<dbReference type="Gene3D" id="1.10.510.10">
    <property type="entry name" value="Transferase(Phosphotransferase) domain 1"/>
    <property type="match status" value="1"/>
</dbReference>
<evidence type="ECO:0000256" key="1">
    <source>
        <dbReference type="ARBA" id="ARBA00000900"/>
    </source>
</evidence>
<dbReference type="STRING" id="4072.A0A2G2ZI49"/>
<dbReference type="EMBL" id="AYRZ02000005">
    <property type="protein sequence ID" value="PHT81662.1"/>
    <property type="molecule type" value="Genomic_DNA"/>
</dbReference>
<organism evidence="8 9">
    <name type="scientific">Capsicum annuum</name>
    <name type="common">Capsicum pepper</name>
    <dbReference type="NCBI Taxonomy" id="4072"/>
    <lineage>
        <taxon>Eukaryota</taxon>
        <taxon>Viridiplantae</taxon>
        <taxon>Streptophyta</taxon>
        <taxon>Embryophyta</taxon>
        <taxon>Tracheophyta</taxon>
        <taxon>Spermatophyta</taxon>
        <taxon>Magnoliopsida</taxon>
        <taxon>eudicotyledons</taxon>
        <taxon>Gunneridae</taxon>
        <taxon>Pentapetalae</taxon>
        <taxon>asterids</taxon>
        <taxon>lamiids</taxon>
        <taxon>Solanales</taxon>
        <taxon>Solanaceae</taxon>
        <taxon>Solanoideae</taxon>
        <taxon>Capsiceae</taxon>
        <taxon>Capsicum</taxon>
    </lineage>
</organism>
<dbReference type="GO" id="GO:0061630">
    <property type="term" value="F:ubiquitin protein ligase activity"/>
    <property type="evidence" value="ECO:0007669"/>
    <property type="project" value="UniProtKB-EC"/>
</dbReference>
<reference evidence="8 9" key="1">
    <citation type="journal article" date="2014" name="Nat. Genet.">
        <title>Genome sequence of the hot pepper provides insights into the evolution of pungency in Capsicum species.</title>
        <authorList>
            <person name="Kim S."/>
            <person name="Park M."/>
            <person name="Yeom S.I."/>
            <person name="Kim Y.M."/>
            <person name="Lee J.M."/>
            <person name="Lee H.A."/>
            <person name="Seo E."/>
            <person name="Choi J."/>
            <person name="Cheong K."/>
            <person name="Kim K.T."/>
            <person name="Jung K."/>
            <person name="Lee G.W."/>
            <person name="Oh S.K."/>
            <person name="Bae C."/>
            <person name="Kim S.B."/>
            <person name="Lee H.Y."/>
            <person name="Kim S.Y."/>
            <person name="Kim M.S."/>
            <person name="Kang B.C."/>
            <person name="Jo Y.D."/>
            <person name="Yang H.B."/>
            <person name="Jeong H.J."/>
            <person name="Kang W.H."/>
            <person name="Kwon J.K."/>
            <person name="Shin C."/>
            <person name="Lim J.Y."/>
            <person name="Park J.H."/>
            <person name="Huh J.H."/>
            <person name="Kim J.S."/>
            <person name="Kim B.D."/>
            <person name="Cohen O."/>
            <person name="Paran I."/>
            <person name="Suh M.C."/>
            <person name="Lee S.B."/>
            <person name="Kim Y.K."/>
            <person name="Shin Y."/>
            <person name="Noh S.J."/>
            <person name="Park J."/>
            <person name="Seo Y.S."/>
            <person name="Kwon S.Y."/>
            <person name="Kim H.A."/>
            <person name="Park J.M."/>
            <person name="Kim H.J."/>
            <person name="Choi S.B."/>
            <person name="Bosland P.W."/>
            <person name="Reeves G."/>
            <person name="Jo S.H."/>
            <person name="Lee B.W."/>
            <person name="Cho H.T."/>
            <person name="Choi H.S."/>
            <person name="Lee M.S."/>
            <person name="Yu Y."/>
            <person name="Do Choi Y."/>
            <person name="Park B.S."/>
            <person name="van Deynze A."/>
            <person name="Ashrafi H."/>
            <person name="Hill T."/>
            <person name="Kim W.T."/>
            <person name="Pai H.S."/>
            <person name="Ahn H.K."/>
            <person name="Yeam I."/>
            <person name="Giovannoni J.J."/>
            <person name="Rose J.K."/>
            <person name="Sorensen I."/>
            <person name="Lee S.J."/>
            <person name="Kim R.W."/>
            <person name="Choi I.Y."/>
            <person name="Choi B.S."/>
            <person name="Lim J.S."/>
            <person name="Lee Y.H."/>
            <person name="Choi D."/>
        </authorList>
    </citation>
    <scope>NUCLEOTIDE SEQUENCE [LARGE SCALE GENOMIC DNA]</scope>
    <source>
        <strain evidence="9">cv. CM334</strain>
    </source>
</reference>
<dbReference type="InterPro" id="IPR036427">
    <property type="entry name" value="Bromodomain-like_sf"/>
</dbReference>
<dbReference type="AlphaFoldDB" id="A0A2G2ZI49"/>
<evidence type="ECO:0000256" key="5">
    <source>
        <dbReference type="PROSITE-ProRule" id="PRU00035"/>
    </source>
</evidence>
<evidence type="ECO:0000256" key="4">
    <source>
        <dbReference type="ARBA" id="ARBA00023117"/>
    </source>
</evidence>
<dbReference type="PRINTS" id="PR00503">
    <property type="entry name" value="BROMODOMAIN"/>
</dbReference>
<dbReference type="Gramene" id="PHT81662">
    <property type="protein sequence ID" value="PHT81662"/>
    <property type="gene ID" value="T459_14677"/>
</dbReference>
<dbReference type="GO" id="GO:0004672">
    <property type="term" value="F:protein kinase activity"/>
    <property type="evidence" value="ECO:0007669"/>
    <property type="project" value="InterPro"/>
</dbReference>
<gene>
    <name evidence="8" type="ORF">T459_14677</name>
</gene>
<dbReference type="Pfam" id="PF07714">
    <property type="entry name" value="PK_Tyr_Ser-Thr"/>
    <property type="match status" value="1"/>
</dbReference>
<dbReference type="InterPro" id="IPR001245">
    <property type="entry name" value="Ser-Thr/Tyr_kinase_cat_dom"/>
</dbReference>
<dbReference type="GO" id="GO:0005524">
    <property type="term" value="F:ATP binding"/>
    <property type="evidence" value="ECO:0007669"/>
    <property type="project" value="InterPro"/>
</dbReference>
<sequence>MVKERRITQHKWAEPFMEPVDVKGVGLDDYYEVIEKPIDFSTIKTKMEAKDGSSNKHVREIYADVRLIFKNAMKYNGERYDVHVMAKTLLGKFEEKWLHLLPKVDKEAERLNRVRHPNLVTLMGIFLESRSLAYEFLKNGNLEDHLSCDKKSRSLYWQHRIRIVVEICPALIFVHANDPCIVHGNLRPTNVLLDAKFVSKISDFGVHLLISQNENSNYDDPEASIYMDPECVDKGPLTIEFDVYSFSVILL</sequence>
<feature type="domain" description="Bromo" evidence="7">
    <location>
        <begin position="8"/>
        <end position="83"/>
    </location>
</feature>
<dbReference type="InterPro" id="IPR051348">
    <property type="entry name" value="U-box_ubiquitin_ligases"/>
</dbReference>
<name>A0A2G2ZI49_CAPAN</name>
<feature type="domain" description="Protein kinase" evidence="6">
    <location>
        <begin position="43"/>
        <end position="251"/>
    </location>
</feature>
<dbReference type="EC" id="2.3.2.27" evidence="2"/>
<dbReference type="PROSITE" id="PS50011">
    <property type="entry name" value="PROTEIN_KINASE_DOM"/>
    <property type="match status" value="1"/>
</dbReference>
<keyword evidence="4 5" id="KW-0103">Bromodomain</keyword>
<dbReference type="InterPro" id="IPR000719">
    <property type="entry name" value="Prot_kinase_dom"/>
</dbReference>
<proteinExistence type="predicted"/>
<evidence type="ECO:0000313" key="9">
    <source>
        <dbReference type="Proteomes" id="UP000222542"/>
    </source>
</evidence>
<dbReference type="InterPro" id="IPR011009">
    <property type="entry name" value="Kinase-like_dom_sf"/>
</dbReference>